<keyword evidence="7" id="KW-1185">Reference proteome</keyword>
<dbReference type="OrthoDB" id="9812993at2"/>
<evidence type="ECO:0000313" key="6">
    <source>
        <dbReference type="EMBL" id="AXC14116.1"/>
    </source>
</evidence>
<dbReference type="SUPFAM" id="SSF46689">
    <property type="entry name" value="Homeodomain-like"/>
    <property type="match status" value="1"/>
</dbReference>
<dbReference type="Proteomes" id="UP000253606">
    <property type="component" value="Chromosome"/>
</dbReference>
<dbReference type="InterPro" id="IPR009057">
    <property type="entry name" value="Homeodomain-like_sf"/>
</dbReference>
<dbReference type="Pfam" id="PF17935">
    <property type="entry name" value="TetR_C_27"/>
    <property type="match status" value="1"/>
</dbReference>
<dbReference type="InterPro" id="IPR001647">
    <property type="entry name" value="HTH_TetR"/>
</dbReference>
<dbReference type="InterPro" id="IPR050109">
    <property type="entry name" value="HTH-type_TetR-like_transc_reg"/>
</dbReference>
<evidence type="ECO:0000259" key="5">
    <source>
        <dbReference type="PROSITE" id="PS50977"/>
    </source>
</evidence>
<evidence type="ECO:0000256" key="4">
    <source>
        <dbReference type="PROSITE-ProRule" id="PRU00335"/>
    </source>
</evidence>
<feature type="domain" description="HTH tetR-type" evidence="5">
    <location>
        <begin position="21"/>
        <end position="81"/>
    </location>
</feature>
<dbReference type="KEGG" id="abas:ACPOL_4854"/>
<keyword evidence="2 4" id="KW-0238">DNA-binding</keyword>
<dbReference type="AlphaFoldDB" id="A0A2Z5G6E0"/>
<dbReference type="EMBL" id="CP030840">
    <property type="protein sequence ID" value="AXC14116.1"/>
    <property type="molecule type" value="Genomic_DNA"/>
</dbReference>
<dbReference type="Pfam" id="PF00440">
    <property type="entry name" value="TetR_N"/>
    <property type="match status" value="1"/>
</dbReference>
<dbReference type="SUPFAM" id="SSF48498">
    <property type="entry name" value="Tetracyclin repressor-like, C-terminal domain"/>
    <property type="match status" value="1"/>
</dbReference>
<proteinExistence type="predicted"/>
<accession>A0A2Z5G6E0</accession>
<evidence type="ECO:0000313" key="7">
    <source>
        <dbReference type="Proteomes" id="UP000253606"/>
    </source>
</evidence>
<protein>
    <submittedName>
        <fullName evidence="6">Transcriptional regulator, TetR family</fullName>
    </submittedName>
</protein>
<dbReference type="GO" id="GO:0000976">
    <property type="term" value="F:transcription cis-regulatory region binding"/>
    <property type="evidence" value="ECO:0007669"/>
    <property type="project" value="TreeGrafter"/>
</dbReference>
<dbReference type="InterPro" id="IPR041478">
    <property type="entry name" value="TetR_C_27"/>
</dbReference>
<evidence type="ECO:0000256" key="1">
    <source>
        <dbReference type="ARBA" id="ARBA00023015"/>
    </source>
</evidence>
<dbReference type="Gene3D" id="1.10.357.10">
    <property type="entry name" value="Tetracycline Repressor, domain 2"/>
    <property type="match status" value="1"/>
</dbReference>
<feature type="DNA-binding region" description="H-T-H motif" evidence="4">
    <location>
        <begin position="44"/>
        <end position="63"/>
    </location>
</feature>
<dbReference type="InterPro" id="IPR023772">
    <property type="entry name" value="DNA-bd_HTH_TetR-type_CS"/>
</dbReference>
<reference evidence="6 7" key="1">
    <citation type="journal article" date="2018" name="Front. Microbiol.">
        <title>Hydrolytic Capabilities as a Key to Environmental Success: Chitinolytic and Cellulolytic Acidobacteria From Acidic Sub-arctic Soils and Boreal Peatlands.</title>
        <authorList>
            <person name="Belova S.E."/>
            <person name="Ravin N.V."/>
            <person name="Pankratov T.A."/>
            <person name="Rakitin A.L."/>
            <person name="Ivanova A.A."/>
            <person name="Beletsky A.V."/>
            <person name="Mardanov A.V."/>
            <person name="Sinninghe Damste J.S."/>
            <person name="Dedysh S.N."/>
        </authorList>
    </citation>
    <scope>NUCLEOTIDE SEQUENCE [LARGE SCALE GENOMIC DNA]</scope>
    <source>
        <strain evidence="6 7">SBC82</strain>
    </source>
</reference>
<evidence type="ECO:0000256" key="2">
    <source>
        <dbReference type="ARBA" id="ARBA00023125"/>
    </source>
</evidence>
<dbReference type="PROSITE" id="PS50977">
    <property type="entry name" value="HTH_TETR_2"/>
    <property type="match status" value="1"/>
</dbReference>
<dbReference type="Gene3D" id="1.10.10.60">
    <property type="entry name" value="Homeodomain-like"/>
    <property type="match status" value="1"/>
</dbReference>
<dbReference type="PROSITE" id="PS01081">
    <property type="entry name" value="HTH_TETR_1"/>
    <property type="match status" value="1"/>
</dbReference>
<keyword evidence="3" id="KW-0804">Transcription</keyword>
<evidence type="ECO:0000256" key="3">
    <source>
        <dbReference type="ARBA" id="ARBA00023163"/>
    </source>
</evidence>
<dbReference type="RefSeq" id="WP_114208957.1">
    <property type="nucleotide sequence ID" value="NZ_CP030840.1"/>
</dbReference>
<dbReference type="PANTHER" id="PTHR30055">
    <property type="entry name" value="HTH-TYPE TRANSCRIPTIONAL REGULATOR RUTR"/>
    <property type="match status" value="1"/>
</dbReference>
<dbReference type="GO" id="GO:0003700">
    <property type="term" value="F:DNA-binding transcription factor activity"/>
    <property type="evidence" value="ECO:0007669"/>
    <property type="project" value="TreeGrafter"/>
</dbReference>
<dbReference type="InterPro" id="IPR036271">
    <property type="entry name" value="Tet_transcr_reg_TetR-rel_C_sf"/>
</dbReference>
<dbReference type="PANTHER" id="PTHR30055:SF234">
    <property type="entry name" value="HTH-TYPE TRANSCRIPTIONAL REGULATOR BETI"/>
    <property type="match status" value="1"/>
</dbReference>
<organism evidence="6 7">
    <name type="scientific">Acidisarcina polymorpha</name>
    <dbReference type="NCBI Taxonomy" id="2211140"/>
    <lineage>
        <taxon>Bacteria</taxon>
        <taxon>Pseudomonadati</taxon>
        <taxon>Acidobacteriota</taxon>
        <taxon>Terriglobia</taxon>
        <taxon>Terriglobales</taxon>
        <taxon>Acidobacteriaceae</taxon>
        <taxon>Acidisarcina</taxon>
    </lineage>
</organism>
<sequence>MDQEITIDVSGVSGQRGPADHKRRQQILQAADEHFRLYGYRKTTLADIAKAINLSTPYLYKFFDSKQAIGEAICSHCLGTILTEVEQSIAATRSPVEKMRRVFIGLESRGWRLLNEQRKMHDLVSASFEEGWGSLDRFKEAVFQIIRRIVVQGRESGEFERKTPLEETCRTIARMTELFFHPTLLEQAGKSQEEEAVAAANVVIRSLTA</sequence>
<name>A0A2Z5G6E0_9BACT</name>
<gene>
    <name evidence="6" type="ORF">ACPOL_4854</name>
</gene>
<keyword evidence="1" id="KW-0805">Transcription regulation</keyword>